<evidence type="ECO:0000259" key="6">
    <source>
        <dbReference type="Pfam" id="PF24517"/>
    </source>
</evidence>
<evidence type="ECO:0000313" key="8">
    <source>
        <dbReference type="Proteomes" id="UP000067626"/>
    </source>
</evidence>
<dbReference type="STRING" id="52.CMC5_041680"/>
<dbReference type="InterPro" id="IPR055372">
    <property type="entry name" value="CBM96"/>
</dbReference>
<dbReference type="GO" id="GO:0005509">
    <property type="term" value="F:calcium ion binding"/>
    <property type="evidence" value="ECO:0007669"/>
    <property type="project" value="InterPro"/>
</dbReference>
<dbReference type="Pfam" id="PF02412">
    <property type="entry name" value="TSP_3"/>
    <property type="match status" value="9"/>
</dbReference>
<gene>
    <name evidence="7" type="ORF">CMC5_041680</name>
</gene>
<dbReference type="Proteomes" id="UP000067626">
    <property type="component" value="Chromosome"/>
</dbReference>
<evidence type="ECO:0000313" key="7">
    <source>
        <dbReference type="EMBL" id="AKT40015.1"/>
    </source>
</evidence>
<dbReference type="PANTHER" id="PTHR10199">
    <property type="entry name" value="THROMBOSPONDIN"/>
    <property type="match status" value="1"/>
</dbReference>
<dbReference type="SUPFAM" id="SSF103647">
    <property type="entry name" value="TSP type-3 repeat"/>
    <property type="match status" value="3"/>
</dbReference>
<feature type="compositionally biased region" description="Acidic residues" evidence="5">
    <location>
        <begin position="846"/>
        <end position="855"/>
    </location>
</feature>
<dbReference type="InterPro" id="IPR003367">
    <property type="entry name" value="Thrombospondin_3-like_rpt"/>
</dbReference>
<feature type="region of interest" description="Disordered" evidence="5">
    <location>
        <begin position="821"/>
        <end position="879"/>
    </location>
</feature>
<dbReference type="NCBIfam" id="NF033679">
    <property type="entry name" value="DNRLRE_dom"/>
    <property type="match status" value="1"/>
</dbReference>
<reference evidence="7 8" key="1">
    <citation type="submission" date="2015-07" db="EMBL/GenBank/DDBJ databases">
        <title>Genome analysis of myxobacterium Chondromyces crocatus Cm c5 reveals a high potential for natural compound synthesis and the genetic basis for the loss of fruiting body formation.</title>
        <authorList>
            <person name="Zaburannyi N."/>
            <person name="Bunk B."/>
            <person name="Maier J."/>
            <person name="Overmann J."/>
            <person name="Mueller R."/>
        </authorList>
    </citation>
    <scope>NUCLEOTIDE SEQUENCE [LARGE SCALE GENOMIC DNA]</scope>
    <source>
        <strain evidence="7 8">Cm c5</strain>
    </source>
</reference>
<evidence type="ECO:0000256" key="4">
    <source>
        <dbReference type="ARBA" id="ARBA00022837"/>
    </source>
</evidence>
<evidence type="ECO:0000256" key="3">
    <source>
        <dbReference type="ARBA" id="ARBA00022729"/>
    </source>
</evidence>
<dbReference type="PATRIC" id="fig|52.7.peg.4587"/>
<evidence type="ECO:0000256" key="1">
    <source>
        <dbReference type="ARBA" id="ARBA00004613"/>
    </source>
</evidence>
<keyword evidence="2" id="KW-0964">Secreted</keyword>
<dbReference type="InterPro" id="IPR028974">
    <property type="entry name" value="TSP_type-3_rpt"/>
</dbReference>
<proteinExistence type="predicted"/>
<dbReference type="PANTHER" id="PTHR10199:SF119">
    <property type="entry name" value="RE20510P"/>
    <property type="match status" value="1"/>
</dbReference>
<dbReference type="InterPro" id="IPR017897">
    <property type="entry name" value="Thrombospondin_3_rpt"/>
</dbReference>
<dbReference type="PROSITE" id="PS51234">
    <property type="entry name" value="TSP3"/>
    <property type="match status" value="8"/>
</dbReference>
<sequence length="1256" mass="131970">MASSLRLTALSSTRKGFIMRARRRSSYIWTSALLLTAAGLTTNTSLADAPVVVLNPGTLTGSIVFPPGITVTGGTIQGYATDGTYASTSFAGTTYSLVVEGDRNYRVIAYVDVNDGVSTSQLQLNSSGNATTHVPVGQSAQYDIVRDVASIQGSVTVTGGGTVNRIYVWASGSTQVPSESHYNSKYVYNTSTYSLPMVRSNQVGVDAIIDVTRLDGATLSVPVDLQQLDMLAGQTTANWTIDLAALTSGSVEGDINLINPVIGGSPSVRYHYIYLYEPSTGVGMSRTIFNGNHYEFEPLLPGLYSLQAYTYFNDPFGMLVHAPENVYPVNVTAGNVTTMPDYGGQLVHLRGKMNLRGMRSTLSSGTVRAMALPSGRGYGQDSVAVPSGDFDLALTEGTWKLSDYQASFYQYDVNDPSKSLQAQFDVRDNSVADFSLTSNVSPPDQNLSLITSETLVVFDVAEDGANSPPWLISSPSINARYHGAQGSYRYLYGYGAGGESQFPMVRVVGVPGTYQVYPRAYVRREGSSTGSYAEFPPFTLTLNAPRYVGSLAECQGSPPEGAVCGGSFDPFEAFAGGGNPPNPTPSNVLVEFQSDIPDGFHITATRIPVGPTPPLGWKLARVGQDLEGVYFDIMRSVESPLLTTKICFTYDESVYSDEQARDLRPFHWTKSPTDPTVYEWEDMWGGLEICFPGNEPCAPGSVPPNHPDALERFRPDLNQICGMTESFSIFALMTPADADADGVVDHLDNCPTVANADQSDIDGDGLGDACDDDIDGDGIPNDLDLCPLVVDPSQSDIDGDGLGDACDDDLDGDGIPNDVDNCPGMPNPDQSDSNGDGLGDACVTDTDGDGIDDPGDNCPTVANADQSDIDGDGIGDVCDDDIDGDGIPNGADVCPLVANPDQADLDGDGIGDVCDDDVDGDAVGNGEDNCPLVANPNQADLDGDGLGDACDDDIDGDGIPDGVDNCVAVANPGQEDLDLDGAGDACDLDDDDDGVPDALDNCPAEVNPEQDDLDGDGIGDACDLDVDGDGVDDVHDNCPLVANASQQDADSDGLGDACDNCPLAANPAQGDDDNDGVGNACDPVCLTLQRGTNGHVFDTYVAVGEPGYAPGAYTYLYTGLNSSGEKRSLIAFHLGEVPSNATVESAALTVSSEYAASAGTVTLHPISSVWEEATATYANFGDAFEPTAEAALVLPAGSAGPQVADLTALVQTWVDGTRLNYGVLLRESGASKHGFRSSEHPNVGQRPRLDICYVTP</sequence>
<dbReference type="KEGG" id="ccro:CMC5_041680"/>
<accession>A0A0K1EGM1</accession>
<feature type="compositionally biased region" description="Acidic residues" evidence="5">
    <location>
        <begin position="867"/>
        <end position="879"/>
    </location>
</feature>
<dbReference type="FunFam" id="4.10.1080.10:FF:000001">
    <property type="entry name" value="Thrombospondin 3"/>
    <property type="match status" value="2"/>
</dbReference>
<comment type="subcellular location">
    <subcellularLocation>
        <location evidence="1">Secreted</location>
    </subcellularLocation>
</comment>
<dbReference type="Gene3D" id="4.10.1080.10">
    <property type="entry name" value="TSP type-3 repeat"/>
    <property type="match status" value="4"/>
</dbReference>
<dbReference type="RefSeq" id="WP_050432003.1">
    <property type="nucleotide sequence ID" value="NZ_CP012159.1"/>
</dbReference>
<keyword evidence="4" id="KW-0106">Calcium</keyword>
<protein>
    <recommendedName>
        <fullName evidence="6">Carbohydrate-binding module family 96 domain-containing protein</fullName>
    </recommendedName>
</protein>
<dbReference type="AlphaFoldDB" id="A0A0K1EGM1"/>
<organism evidence="7 8">
    <name type="scientific">Chondromyces crocatus</name>
    <dbReference type="NCBI Taxonomy" id="52"/>
    <lineage>
        <taxon>Bacteria</taxon>
        <taxon>Pseudomonadati</taxon>
        <taxon>Myxococcota</taxon>
        <taxon>Polyangia</taxon>
        <taxon>Polyangiales</taxon>
        <taxon>Polyangiaceae</taxon>
        <taxon>Chondromyces</taxon>
    </lineage>
</organism>
<dbReference type="Pfam" id="PF24517">
    <property type="entry name" value="CBM96"/>
    <property type="match status" value="1"/>
</dbReference>
<dbReference type="EMBL" id="CP012159">
    <property type="protein sequence ID" value="AKT40015.1"/>
    <property type="molecule type" value="Genomic_DNA"/>
</dbReference>
<keyword evidence="8" id="KW-1185">Reference proteome</keyword>
<evidence type="ECO:0000256" key="2">
    <source>
        <dbReference type="ARBA" id="ARBA00022525"/>
    </source>
</evidence>
<dbReference type="GO" id="GO:0007155">
    <property type="term" value="P:cell adhesion"/>
    <property type="evidence" value="ECO:0007669"/>
    <property type="project" value="InterPro"/>
</dbReference>
<feature type="domain" description="Carbohydrate-binding module family 96" evidence="6">
    <location>
        <begin position="1098"/>
        <end position="1249"/>
    </location>
</feature>
<keyword evidence="3" id="KW-0732">Signal</keyword>
<evidence type="ECO:0000256" key="5">
    <source>
        <dbReference type="SAM" id="MobiDB-lite"/>
    </source>
</evidence>
<name>A0A0K1EGM1_CHOCO</name>
<dbReference type="OrthoDB" id="5379990at2"/>